<proteinExistence type="predicted"/>
<sequence>MAGEKLRESRQKMMKFDRNNNMIEVLVDRRRINIWGCSTIRSLILINQKAALREKKNRRRKFASRRPTPSMEPKEAIANYPWSGEEKIFDHRRKVDNANLHHGRCVMDDDYKLDIMIRKGSEIKKDTYDIMNNFQHVTCIPFLAFYNESNMGRLTLPSIVKSFFDNWIKDEGQQLLLDEQGNMSSLFKTMICDFCDMVEKLGHRKILIRNLNLKNLYVADETTPRILVLVTERTVIETTEQNGAMETS</sequence>
<evidence type="ECO:0000313" key="2">
    <source>
        <dbReference type="Proteomes" id="UP000006038"/>
    </source>
</evidence>
<keyword evidence="2" id="KW-1185">Reference proteome</keyword>
<dbReference type="HOGENOM" id="CLU_1121561_0_0_1"/>
<name>J3N5B4_ORYBR</name>
<dbReference type="Gramene" id="OB10G27120.1">
    <property type="protein sequence ID" value="OB10G27120.1"/>
    <property type="gene ID" value="OB10G27120"/>
</dbReference>
<organism evidence="1">
    <name type="scientific">Oryza brachyantha</name>
    <name type="common">malo sina</name>
    <dbReference type="NCBI Taxonomy" id="4533"/>
    <lineage>
        <taxon>Eukaryota</taxon>
        <taxon>Viridiplantae</taxon>
        <taxon>Streptophyta</taxon>
        <taxon>Embryophyta</taxon>
        <taxon>Tracheophyta</taxon>
        <taxon>Spermatophyta</taxon>
        <taxon>Magnoliopsida</taxon>
        <taxon>Liliopsida</taxon>
        <taxon>Poales</taxon>
        <taxon>Poaceae</taxon>
        <taxon>BOP clade</taxon>
        <taxon>Oryzoideae</taxon>
        <taxon>Oryzeae</taxon>
        <taxon>Oryzinae</taxon>
        <taxon>Oryza</taxon>
    </lineage>
</organism>
<dbReference type="AlphaFoldDB" id="J3N5B4"/>
<dbReference type="Proteomes" id="UP000006038">
    <property type="component" value="Chromosome 10"/>
</dbReference>
<reference evidence="1" key="1">
    <citation type="journal article" date="2013" name="Nat. Commun.">
        <title>Whole-genome sequencing of Oryza brachyantha reveals mechanisms underlying Oryza genome evolution.</title>
        <authorList>
            <person name="Chen J."/>
            <person name="Huang Q."/>
            <person name="Gao D."/>
            <person name="Wang J."/>
            <person name="Lang Y."/>
            <person name="Liu T."/>
            <person name="Li B."/>
            <person name="Bai Z."/>
            <person name="Luis Goicoechea J."/>
            <person name="Liang C."/>
            <person name="Chen C."/>
            <person name="Zhang W."/>
            <person name="Sun S."/>
            <person name="Liao Y."/>
            <person name="Zhang X."/>
            <person name="Yang L."/>
            <person name="Song C."/>
            <person name="Wang M."/>
            <person name="Shi J."/>
            <person name="Liu G."/>
            <person name="Liu J."/>
            <person name="Zhou H."/>
            <person name="Zhou W."/>
            <person name="Yu Q."/>
            <person name="An N."/>
            <person name="Chen Y."/>
            <person name="Cai Q."/>
            <person name="Wang B."/>
            <person name="Liu B."/>
            <person name="Min J."/>
            <person name="Huang Y."/>
            <person name="Wu H."/>
            <person name="Li Z."/>
            <person name="Zhang Y."/>
            <person name="Yin Y."/>
            <person name="Song W."/>
            <person name="Jiang J."/>
            <person name="Jackson S.A."/>
            <person name="Wing R.A."/>
            <person name="Wang J."/>
            <person name="Chen M."/>
        </authorList>
    </citation>
    <scope>NUCLEOTIDE SEQUENCE [LARGE SCALE GENOMIC DNA]</scope>
    <source>
        <strain evidence="1">cv. IRGC 101232</strain>
    </source>
</reference>
<evidence type="ECO:0000313" key="1">
    <source>
        <dbReference type="EnsemblPlants" id="OB10G27120.1"/>
    </source>
</evidence>
<accession>J3N5B4</accession>
<protein>
    <submittedName>
        <fullName evidence="1">Uncharacterized protein</fullName>
    </submittedName>
</protein>
<reference evidence="1" key="2">
    <citation type="submission" date="2013-04" db="UniProtKB">
        <authorList>
            <consortium name="EnsemblPlants"/>
        </authorList>
    </citation>
    <scope>IDENTIFICATION</scope>
</reference>
<dbReference type="EnsemblPlants" id="OB10G27120.1">
    <property type="protein sequence ID" value="OB10G27120.1"/>
    <property type="gene ID" value="OB10G27120"/>
</dbReference>